<dbReference type="EMBL" id="MJMN01000003">
    <property type="protein sequence ID" value="OMG91429.1"/>
    <property type="molecule type" value="Genomic_DNA"/>
</dbReference>
<dbReference type="InterPro" id="IPR007627">
    <property type="entry name" value="RNA_pol_sigma70_r2"/>
</dbReference>
<dbReference type="CDD" id="cd06171">
    <property type="entry name" value="Sigma70_r4"/>
    <property type="match status" value="1"/>
</dbReference>
<evidence type="ECO:0000259" key="6">
    <source>
        <dbReference type="Pfam" id="PF08281"/>
    </source>
</evidence>
<dbReference type="Pfam" id="PF08281">
    <property type="entry name" value="Sigma70_r4_2"/>
    <property type="match status" value="1"/>
</dbReference>
<comment type="caution">
    <text evidence="7">The sequence shown here is derived from an EMBL/GenBank/DDBJ whole genome shotgun (WGS) entry which is preliminary data.</text>
</comment>
<dbReference type="Proteomes" id="UP000187251">
    <property type="component" value="Unassembled WGS sequence"/>
</dbReference>
<proteinExistence type="inferred from homology"/>
<keyword evidence="3" id="KW-0731">Sigma factor</keyword>
<dbReference type="SUPFAM" id="SSF88946">
    <property type="entry name" value="Sigma2 domain of RNA polymerase sigma factors"/>
    <property type="match status" value="1"/>
</dbReference>
<evidence type="ECO:0000313" key="8">
    <source>
        <dbReference type="Proteomes" id="UP000187251"/>
    </source>
</evidence>
<evidence type="ECO:0000256" key="1">
    <source>
        <dbReference type="ARBA" id="ARBA00010641"/>
    </source>
</evidence>
<sequence>MNVPVGDISALYQAEVRRLRAIVRRIVGSQGAAEDVVQQAFTNLLRMGAQRAQVNAGYVTRAAHNLALNHLRDARRRAEVELTGLELEHLPDSRPTPEMIVMCRRELQRLLEAIAALPDRRREAFVLKRIEGLSYDEIAERMGTSRNTVISQVVAAMAQLDAALEPA</sequence>
<dbReference type="GO" id="GO:0016987">
    <property type="term" value="F:sigma factor activity"/>
    <property type="evidence" value="ECO:0007669"/>
    <property type="project" value="UniProtKB-KW"/>
</dbReference>
<dbReference type="GO" id="GO:0003677">
    <property type="term" value="F:DNA binding"/>
    <property type="evidence" value="ECO:0007669"/>
    <property type="project" value="InterPro"/>
</dbReference>
<dbReference type="InterPro" id="IPR013325">
    <property type="entry name" value="RNA_pol_sigma_r2"/>
</dbReference>
<evidence type="ECO:0000259" key="5">
    <source>
        <dbReference type="Pfam" id="PF04542"/>
    </source>
</evidence>
<reference evidence="7 8" key="1">
    <citation type="submission" date="2016-09" db="EMBL/GenBank/DDBJ databases">
        <title>Phylogenomics of Achromobacter.</title>
        <authorList>
            <person name="Jeukens J."/>
            <person name="Freschi L."/>
            <person name="Vincent A.T."/>
            <person name="Emond-Rheault J.-G."/>
            <person name="Kukavica-Ibrulj I."/>
            <person name="Charette S.J."/>
            <person name="Levesque R.C."/>
        </authorList>
    </citation>
    <scope>NUCLEOTIDE SEQUENCE [LARGE SCALE GENOMIC DNA]</scope>
    <source>
        <strain evidence="7 8">AUS488</strain>
    </source>
</reference>
<keyword evidence="4" id="KW-0804">Transcription</keyword>
<dbReference type="InterPro" id="IPR013324">
    <property type="entry name" value="RNA_pol_sigma_r3/r4-like"/>
</dbReference>
<dbReference type="Gene3D" id="1.10.10.10">
    <property type="entry name" value="Winged helix-like DNA-binding domain superfamily/Winged helix DNA-binding domain"/>
    <property type="match status" value="1"/>
</dbReference>
<evidence type="ECO:0000256" key="2">
    <source>
        <dbReference type="ARBA" id="ARBA00023015"/>
    </source>
</evidence>
<comment type="similarity">
    <text evidence="1">Belongs to the sigma-70 factor family. ECF subfamily.</text>
</comment>
<organism evidence="7 8">
    <name type="scientific">Alcaligenes xylosoxydans xylosoxydans</name>
    <name type="common">Achromobacter xylosoxidans</name>
    <dbReference type="NCBI Taxonomy" id="85698"/>
    <lineage>
        <taxon>Bacteria</taxon>
        <taxon>Pseudomonadati</taxon>
        <taxon>Pseudomonadota</taxon>
        <taxon>Betaproteobacteria</taxon>
        <taxon>Burkholderiales</taxon>
        <taxon>Alcaligenaceae</taxon>
        <taxon>Achromobacter</taxon>
    </lineage>
</organism>
<dbReference type="InterPro" id="IPR036388">
    <property type="entry name" value="WH-like_DNA-bd_sf"/>
</dbReference>
<name>A0A1R1JXW8_ALCXX</name>
<gene>
    <name evidence="7" type="ORF">BIZ92_19095</name>
</gene>
<dbReference type="InterPro" id="IPR014284">
    <property type="entry name" value="RNA_pol_sigma-70_dom"/>
</dbReference>
<dbReference type="PANTHER" id="PTHR43133:SF63">
    <property type="entry name" value="RNA POLYMERASE SIGMA FACTOR FECI-RELATED"/>
    <property type="match status" value="1"/>
</dbReference>
<evidence type="ECO:0000256" key="4">
    <source>
        <dbReference type="ARBA" id="ARBA00023163"/>
    </source>
</evidence>
<keyword evidence="2" id="KW-0805">Transcription regulation</keyword>
<accession>A0A1R1JXW8</accession>
<dbReference type="GO" id="GO:0006352">
    <property type="term" value="P:DNA-templated transcription initiation"/>
    <property type="evidence" value="ECO:0007669"/>
    <property type="project" value="InterPro"/>
</dbReference>
<dbReference type="OrthoDB" id="9783733at2"/>
<feature type="domain" description="RNA polymerase sigma factor 70 region 4 type 2" evidence="6">
    <location>
        <begin position="108"/>
        <end position="160"/>
    </location>
</feature>
<feature type="domain" description="RNA polymerase sigma-70 region 2" evidence="5">
    <location>
        <begin position="11"/>
        <end position="77"/>
    </location>
</feature>
<dbReference type="InterPro" id="IPR013249">
    <property type="entry name" value="RNA_pol_sigma70_r4_t2"/>
</dbReference>
<dbReference type="Gene3D" id="1.10.1740.10">
    <property type="match status" value="1"/>
</dbReference>
<evidence type="ECO:0000313" key="7">
    <source>
        <dbReference type="EMBL" id="OMG91429.1"/>
    </source>
</evidence>
<dbReference type="AlphaFoldDB" id="A0A1R1JXW8"/>
<dbReference type="InterPro" id="IPR039425">
    <property type="entry name" value="RNA_pol_sigma-70-like"/>
</dbReference>
<dbReference type="SUPFAM" id="SSF88659">
    <property type="entry name" value="Sigma3 and sigma4 domains of RNA polymerase sigma factors"/>
    <property type="match status" value="1"/>
</dbReference>
<dbReference type="NCBIfam" id="TIGR02937">
    <property type="entry name" value="sigma70-ECF"/>
    <property type="match status" value="1"/>
</dbReference>
<dbReference type="RefSeq" id="WP_076409594.1">
    <property type="nucleotide sequence ID" value="NZ_AP028040.1"/>
</dbReference>
<dbReference type="Pfam" id="PF04542">
    <property type="entry name" value="Sigma70_r2"/>
    <property type="match status" value="1"/>
</dbReference>
<dbReference type="PANTHER" id="PTHR43133">
    <property type="entry name" value="RNA POLYMERASE ECF-TYPE SIGMA FACTO"/>
    <property type="match status" value="1"/>
</dbReference>
<evidence type="ECO:0000256" key="3">
    <source>
        <dbReference type="ARBA" id="ARBA00023082"/>
    </source>
</evidence>
<protein>
    <submittedName>
        <fullName evidence="7">RNA polymerase subunit sigma-70</fullName>
    </submittedName>
</protein>